<evidence type="ECO:0000313" key="2">
    <source>
        <dbReference type="Proteomes" id="UP000175691"/>
    </source>
</evidence>
<dbReference type="InterPro" id="IPR010870">
    <property type="entry name" value="Porin_O/P"/>
</dbReference>
<comment type="caution">
    <text evidence="1">The sequence shown here is derived from an EMBL/GenBank/DDBJ whole genome shotgun (WGS) entry which is preliminary data.</text>
</comment>
<dbReference type="Gene3D" id="2.40.160.10">
    <property type="entry name" value="Porin"/>
    <property type="match status" value="1"/>
</dbReference>
<reference evidence="1 2" key="1">
    <citation type="submission" date="2016-08" db="EMBL/GenBank/DDBJ databases">
        <authorList>
            <person name="Seilhamer J.J."/>
        </authorList>
    </citation>
    <scope>NUCLEOTIDE SEQUENCE [LARGE SCALE GENOMIC DNA]</scope>
    <source>
        <strain evidence="1 2">KCTC 42603</strain>
    </source>
</reference>
<accession>A0A1E7ZD04</accession>
<dbReference type="Pfam" id="PF07396">
    <property type="entry name" value="Porin_O_P"/>
    <property type="match status" value="1"/>
</dbReference>
<name>A0A1E7ZD04_9ALTE</name>
<sequence length="373" mass="42337">MSDALANYDGKGLIFESDDGLYLMQVRGRVQTRFANPGLGQPNDPGDFIRESGNQFDVNRARLKVGGHMVRDWLKYYWEYEVADDRTLNATIMVEKYDALKFKVGQWKVEYSRERSVSSGGQQMMDRSIINRIFTIDRQQGASVYGHLDGGGALNMNYWAGVYTGSGRGEYNNHDGENLYSGRLQWNFLGEEVGFKNSDIKRSEKPKAALAIAGAKYRSIYTRFSSSGAGALDNVDIGESAGQYDVKQYVIDAAYFYQGFNAQAEFHEKSVTDRINGGIKTRLTGYYGQAGYFVHEAFDWWPEPLEIAVRYATYDPNTADNADEFFEKSLALNWFIRGHDNKVTAEVSHISMEQSDIEVGDRTTWRLQWDVSF</sequence>
<dbReference type="STRING" id="1656094.BFC18_09515"/>
<evidence type="ECO:0000313" key="1">
    <source>
        <dbReference type="EMBL" id="OFC71405.1"/>
    </source>
</evidence>
<dbReference type="AlphaFoldDB" id="A0A1E7ZD04"/>
<organism evidence="1 2">
    <name type="scientific">Alteromonas confluentis</name>
    <dbReference type="NCBI Taxonomy" id="1656094"/>
    <lineage>
        <taxon>Bacteria</taxon>
        <taxon>Pseudomonadati</taxon>
        <taxon>Pseudomonadota</taxon>
        <taxon>Gammaproteobacteria</taxon>
        <taxon>Alteromonadales</taxon>
        <taxon>Alteromonadaceae</taxon>
        <taxon>Alteromonas/Salinimonas group</taxon>
        <taxon>Alteromonas</taxon>
    </lineage>
</organism>
<keyword evidence="2" id="KW-1185">Reference proteome</keyword>
<dbReference type="EMBL" id="MDHN01000015">
    <property type="protein sequence ID" value="OFC71405.1"/>
    <property type="molecule type" value="Genomic_DNA"/>
</dbReference>
<gene>
    <name evidence="1" type="ORF">BFC18_09515</name>
</gene>
<dbReference type="Proteomes" id="UP000175691">
    <property type="component" value="Unassembled WGS sequence"/>
</dbReference>
<dbReference type="InterPro" id="IPR023614">
    <property type="entry name" value="Porin_dom_sf"/>
</dbReference>
<protein>
    <submittedName>
        <fullName evidence="1">Porin</fullName>
    </submittedName>
</protein>
<proteinExistence type="predicted"/>